<evidence type="ECO:0000313" key="1">
    <source>
        <dbReference type="EMBL" id="GHC62524.1"/>
    </source>
</evidence>
<sequence>MSKSVRAHAGGPAQASGDHIKGLPQWLRLGARVIDVAGDREGIVHGVGEPFGVEETPSCVWLLPPGGGCEWRVDVASVRRLGNNA</sequence>
<accession>A0A918TWX6</accession>
<protein>
    <submittedName>
        <fullName evidence="1">Uncharacterized protein</fullName>
    </submittedName>
</protein>
<dbReference type="EMBL" id="BMVB01000016">
    <property type="protein sequence ID" value="GHC62524.1"/>
    <property type="molecule type" value="Genomic_DNA"/>
</dbReference>
<gene>
    <name evidence="1" type="ORF">GCM10010507_44680</name>
</gene>
<reference evidence="1" key="2">
    <citation type="submission" date="2020-09" db="EMBL/GenBank/DDBJ databases">
        <authorList>
            <person name="Sun Q."/>
            <person name="Ohkuma M."/>
        </authorList>
    </citation>
    <scope>NUCLEOTIDE SEQUENCE</scope>
    <source>
        <strain evidence="1">JCM 4633</strain>
    </source>
</reference>
<dbReference type="RefSeq" id="WP_190111616.1">
    <property type="nucleotide sequence ID" value="NZ_BMVB01000016.1"/>
</dbReference>
<organism evidence="1 2">
    <name type="scientific">Streptomyces cinnamoneus</name>
    <name type="common">Streptoverticillium cinnamoneum</name>
    <dbReference type="NCBI Taxonomy" id="53446"/>
    <lineage>
        <taxon>Bacteria</taxon>
        <taxon>Bacillati</taxon>
        <taxon>Actinomycetota</taxon>
        <taxon>Actinomycetes</taxon>
        <taxon>Kitasatosporales</taxon>
        <taxon>Streptomycetaceae</taxon>
        <taxon>Streptomyces</taxon>
        <taxon>Streptomyces cinnamoneus group</taxon>
    </lineage>
</organism>
<comment type="caution">
    <text evidence="1">The sequence shown here is derived from an EMBL/GenBank/DDBJ whole genome shotgun (WGS) entry which is preliminary data.</text>
</comment>
<evidence type="ECO:0000313" key="2">
    <source>
        <dbReference type="Proteomes" id="UP000646244"/>
    </source>
</evidence>
<reference evidence="1" key="1">
    <citation type="journal article" date="2014" name="Int. J. Syst. Evol. Microbiol.">
        <title>Complete genome sequence of Corynebacterium casei LMG S-19264T (=DSM 44701T), isolated from a smear-ripened cheese.</title>
        <authorList>
            <consortium name="US DOE Joint Genome Institute (JGI-PGF)"/>
            <person name="Walter F."/>
            <person name="Albersmeier A."/>
            <person name="Kalinowski J."/>
            <person name="Ruckert C."/>
        </authorList>
    </citation>
    <scope>NUCLEOTIDE SEQUENCE</scope>
    <source>
        <strain evidence="1">JCM 4633</strain>
    </source>
</reference>
<proteinExistence type="predicted"/>
<dbReference type="AlphaFoldDB" id="A0A918TWX6"/>
<name>A0A918TWX6_STRCJ</name>
<dbReference type="Proteomes" id="UP000646244">
    <property type="component" value="Unassembled WGS sequence"/>
</dbReference>